<name>A0A9D5D644_9LILI</name>
<feature type="domain" description="Protein kinase" evidence="10">
    <location>
        <begin position="385"/>
        <end position="654"/>
    </location>
</feature>
<dbReference type="AlphaFoldDB" id="A0A9D5D644"/>
<keyword evidence="5 9" id="KW-1133">Transmembrane helix</keyword>
<dbReference type="OrthoDB" id="291737at2759"/>
<keyword evidence="4" id="KW-0677">Repeat</keyword>
<evidence type="ECO:0000256" key="1">
    <source>
        <dbReference type="ARBA" id="ARBA00022614"/>
    </source>
</evidence>
<dbReference type="PROSITE" id="PS50011">
    <property type="entry name" value="PROTEIN_KINASE_DOM"/>
    <property type="match status" value="1"/>
</dbReference>
<evidence type="ECO:0000256" key="3">
    <source>
        <dbReference type="ARBA" id="ARBA00022729"/>
    </source>
</evidence>
<comment type="subcellular location">
    <subcellularLocation>
        <location evidence="7">Endomembrane system</location>
        <topology evidence="7">Single-pass type I membrane protein</topology>
    </subcellularLocation>
</comment>
<evidence type="ECO:0000256" key="8">
    <source>
        <dbReference type="SAM" id="MobiDB-lite"/>
    </source>
</evidence>
<dbReference type="InterPro" id="IPR000719">
    <property type="entry name" value="Prot_kinase_dom"/>
</dbReference>
<dbReference type="GO" id="GO:0005524">
    <property type="term" value="F:ATP binding"/>
    <property type="evidence" value="ECO:0007669"/>
    <property type="project" value="InterPro"/>
</dbReference>
<dbReference type="InterPro" id="IPR011009">
    <property type="entry name" value="Kinase-like_dom_sf"/>
</dbReference>
<dbReference type="SUPFAM" id="SSF56112">
    <property type="entry name" value="Protein kinase-like (PK-like)"/>
    <property type="match status" value="1"/>
</dbReference>
<dbReference type="FunFam" id="3.30.200.20:FF:000489">
    <property type="entry name" value="Inactive receptor-like serine/threonine-protein kinase"/>
    <property type="match status" value="1"/>
</dbReference>
<dbReference type="PANTHER" id="PTHR46084:SF1">
    <property type="entry name" value="PROTEIN MALE DISCOVERER 2"/>
    <property type="match status" value="1"/>
</dbReference>
<dbReference type="Gene3D" id="3.30.200.20">
    <property type="entry name" value="Phosphorylase Kinase, domain 1"/>
    <property type="match status" value="1"/>
</dbReference>
<organism evidence="11 12">
    <name type="scientific">Dioscorea zingiberensis</name>
    <dbReference type="NCBI Taxonomy" id="325984"/>
    <lineage>
        <taxon>Eukaryota</taxon>
        <taxon>Viridiplantae</taxon>
        <taxon>Streptophyta</taxon>
        <taxon>Embryophyta</taxon>
        <taxon>Tracheophyta</taxon>
        <taxon>Spermatophyta</taxon>
        <taxon>Magnoliopsida</taxon>
        <taxon>Liliopsida</taxon>
        <taxon>Dioscoreales</taxon>
        <taxon>Dioscoreaceae</taxon>
        <taxon>Dioscorea</taxon>
    </lineage>
</organism>
<evidence type="ECO:0000256" key="9">
    <source>
        <dbReference type="SAM" id="Phobius"/>
    </source>
</evidence>
<feature type="compositionally biased region" description="Polar residues" evidence="8">
    <location>
        <begin position="294"/>
        <end position="309"/>
    </location>
</feature>
<evidence type="ECO:0000256" key="4">
    <source>
        <dbReference type="ARBA" id="ARBA00022737"/>
    </source>
</evidence>
<comment type="caution">
    <text evidence="11">The sequence shown here is derived from an EMBL/GenBank/DDBJ whole genome shotgun (WGS) entry which is preliminary data.</text>
</comment>
<accession>A0A9D5D644</accession>
<dbReference type="EMBL" id="JAGGNH010000001">
    <property type="protein sequence ID" value="KAJ0986031.1"/>
    <property type="molecule type" value="Genomic_DNA"/>
</dbReference>
<evidence type="ECO:0000256" key="5">
    <source>
        <dbReference type="ARBA" id="ARBA00022989"/>
    </source>
</evidence>
<evidence type="ECO:0000256" key="6">
    <source>
        <dbReference type="ARBA" id="ARBA00023136"/>
    </source>
</evidence>
<dbReference type="FunFam" id="3.80.10.10:FF:000400">
    <property type="entry name" value="Nuclear pore complex protein NUP107"/>
    <property type="match status" value="1"/>
</dbReference>
<dbReference type="InterPro" id="IPR001245">
    <property type="entry name" value="Ser-Thr/Tyr_kinase_cat_dom"/>
</dbReference>
<dbReference type="PANTHER" id="PTHR46084">
    <property type="entry name" value="PROTEIN MALE DISCOVERER 2"/>
    <property type="match status" value="1"/>
</dbReference>
<keyword evidence="3" id="KW-0732">Signal</keyword>
<proteinExistence type="predicted"/>
<dbReference type="Proteomes" id="UP001085076">
    <property type="component" value="Miscellaneous, Linkage group lg01"/>
</dbReference>
<dbReference type="GO" id="GO:0012505">
    <property type="term" value="C:endomembrane system"/>
    <property type="evidence" value="ECO:0007669"/>
    <property type="project" value="UniProtKB-SubCell"/>
</dbReference>
<reference evidence="11" key="2">
    <citation type="journal article" date="2022" name="Hortic Res">
        <title>The genome of Dioscorea zingiberensis sheds light on the biosynthesis, origin and evolution of the medicinally important diosgenin saponins.</title>
        <authorList>
            <person name="Li Y."/>
            <person name="Tan C."/>
            <person name="Li Z."/>
            <person name="Guo J."/>
            <person name="Li S."/>
            <person name="Chen X."/>
            <person name="Wang C."/>
            <person name="Dai X."/>
            <person name="Yang H."/>
            <person name="Song W."/>
            <person name="Hou L."/>
            <person name="Xu J."/>
            <person name="Tong Z."/>
            <person name="Xu A."/>
            <person name="Yuan X."/>
            <person name="Wang W."/>
            <person name="Yang Q."/>
            <person name="Chen L."/>
            <person name="Sun Z."/>
            <person name="Wang K."/>
            <person name="Pan B."/>
            <person name="Chen J."/>
            <person name="Bao Y."/>
            <person name="Liu F."/>
            <person name="Qi X."/>
            <person name="Gang D.R."/>
            <person name="Wen J."/>
            <person name="Li J."/>
        </authorList>
    </citation>
    <scope>NUCLEOTIDE SEQUENCE</scope>
    <source>
        <strain evidence="11">Dzin_1.0</strain>
    </source>
</reference>
<dbReference type="Gene3D" id="1.10.510.10">
    <property type="entry name" value="Transferase(Phosphotransferase) domain 1"/>
    <property type="match status" value="1"/>
</dbReference>
<dbReference type="Pfam" id="PF07714">
    <property type="entry name" value="PK_Tyr_Ser-Thr"/>
    <property type="match status" value="1"/>
</dbReference>
<keyword evidence="1" id="KW-0433">Leucine-rich repeat</keyword>
<dbReference type="Gene3D" id="3.80.10.10">
    <property type="entry name" value="Ribonuclease Inhibitor"/>
    <property type="match status" value="1"/>
</dbReference>
<keyword evidence="2 9" id="KW-0812">Transmembrane</keyword>
<dbReference type="Pfam" id="PF00560">
    <property type="entry name" value="LRR_1"/>
    <property type="match status" value="2"/>
</dbReference>
<feature type="transmembrane region" description="Helical" evidence="9">
    <location>
        <begin position="324"/>
        <end position="343"/>
    </location>
</feature>
<dbReference type="InterPro" id="IPR013210">
    <property type="entry name" value="LRR_N_plant-typ"/>
</dbReference>
<dbReference type="Pfam" id="PF08263">
    <property type="entry name" value="LRRNT_2"/>
    <property type="match status" value="1"/>
</dbReference>
<sequence>MDRELNVCGSLMLKVLYAFLMLYFHTNGCLSLNLEGLALLEFRARVEIDPHGALENWDARDSDPCNWTGVHCVNGVVKMLNLKELSLGGTLAPELGRLCHLRAIVLYKNNFFGVIPKEIGSLNMLELLDLRSNNLSGEVPTEIRKMLSLKHLLLCGNKLPGNSPPWIEKPDKFSDRRVDRNPIFDKAIQIDYIKRKLYHWLKFKSISSSVCSERRGDNLLGLTSVQNINALKSVRRRLFEEPSNLPAAPVSSNNLPAAPVPSIGSGSFPAIPNSKNGRQKKQPTTPMEPEDQTTDSAQAESGPIKQTNSVHHDSLSRRLAERPYVLIIPAAALLVIFSALLILMCRRKETPTIGPWKTGLSGQLKKALITGVPKLNREELVAACEDFSNIISTSSDYTVFKGTLSSGVEIAVVSTTIKSAKDWSKHSETSFRKKIDLLSRINHKNFVNLLGFCEENEPFTRMMVFEYAPNGTLFEHLHVKEFEHLDWNARMRIIMGMAYCLQYMHHELSPPIVHLVPKSTSIFITDDYAAKVADNSVWKEVKAKGKILVDNGTIPSDSTSSADPQRSVYGFGVLLLEIISGKVPFSDEHGSLVDWAMEHLTNKCSIGSLVDPSLKSHNAGELGIICEVITDCIHPDPVKRPTMLMITSKLRNIISITPEAATPRLSPLWWAELEILSVQAS</sequence>
<dbReference type="GO" id="GO:0004672">
    <property type="term" value="F:protein kinase activity"/>
    <property type="evidence" value="ECO:0007669"/>
    <property type="project" value="InterPro"/>
</dbReference>
<dbReference type="SUPFAM" id="SSF52058">
    <property type="entry name" value="L domain-like"/>
    <property type="match status" value="1"/>
</dbReference>
<evidence type="ECO:0000259" key="10">
    <source>
        <dbReference type="PROSITE" id="PS50011"/>
    </source>
</evidence>
<evidence type="ECO:0000313" key="11">
    <source>
        <dbReference type="EMBL" id="KAJ0986031.1"/>
    </source>
</evidence>
<evidence type="ECO:0000256" key="7">
    <source>
        <dbReference type="ARBA" id="ARBA00046288"/>
    </source>
</evidence>
<reference evidence="11" key="1">
    <citation type="submission" date="2021-03" db="EMBL/GenBank/DDBJ databases">
        <authorList>
            <person name="Li Z."/>
            <person name="Yang C."/>
        </authorList>
    </citation>
    <scope>NUCLEOTIDE SEQUENCE</scope>
    <source>
        <strain evidence="11">Dzin_1.0</strain>
        <tissue evidence="11">Leaf</tissue>
    </source>
</reference>
<keyword evidence="12" id="KW-1185">Reference proteome</keyword>
<gene>
    <name evidence="11" type="ORF">J5N97_004387</name>
</gene>
<dbReference type="InterPro" id="IPR032675">
    <property type="entry name" value="LRR_dom_sf"/>
</dbReference>
<dbReference type="InterPro" id="IPR001611">
    <property type="entry name" value="Leu-rich_rpt"/>
</dbReference>
<evidence type="ECO:0000256" key="2">
    <source>
        <dbReference type="ARBA" id="ARBA00022692"/>
    </source>
</evidence>
<feature type="region of interest" description="Disordered" evidence="8">
    <location>
        <begin position="245"/>
        <end position="312"/>
    </location>
</feature>
<protein>
    <recommendedName>
        <fullName evidence="10">Protein kinase domain-containing protein</fullName>
    </recommendedName>
</protein>
<evidence type="ECO:0000313" key="12">
    <source>
        <dbReference type="Proteomes" id="UP001085076"/>
    </source>
</evidence>
<keyword evidence="6 9" id="KW-0472">Membrane</keyword>